<comment type="caution">
    <text evidence="1">The sequence shown here is derived from an EMBL/GenBank/DDBJ whole genome shotgun (WGS) entry which is preliminary data.</text>
</comment>
<proteinExistence type="predicted"/>
<keyword evidence="2" id="KW-1185">Reference proteome</keyword>
<protein>
    <submittedName>
        <fullName evidence="1">Uncharacterized protein</fullName>
    </submittedName>
</protein>
<evidence type="ECO:0000313" key="1">
    <source>
        <dbReference type="EMBL" id="MBW4710740.1"/>
    </source>
</evidence>
<dbReference type="Proteomes" id="UP001138661">
    <property type="component" value="Unassembled WGS sequence"/>
</dbReference>
<dbReference type="RefSeq" id="WP_219507857.1">
    <property type="nucleotide sequence ID" value="NZ_JAHXDN010000010.1"/>
</dbReference>
<reference evidence="1" key="1">
    <citation type="submission" date="2021-07" db="EMBL/GenBank/DDBJ databases">
        <title>Roseobacter insulae sp. nov., isolated from a tidal flat.</title>
        <authorList>
            <person name="Park S."/>
            <person name="Yoon J.-H."/>
        </authorList>
    </citation>
    <scope>NUCLEOTIDE SEQUENCE</scope>
    <source>
        <strain evidence="1">YSTF-M11</strain>
    </source>
</reference>
<dbReference type="AlphaFoldDB" id="A0A9X1G137"/>
<gene>
    <name evidence="1" type="ORF">KX928_23365</name>
</gene>
<dbReference type="EMBL" id="JAHXDN010000010">
    <property type="protein sequence ID" value="MBW4710740.1"/>
    <property type="molecule type" value="Genomic_DNA"/>
</dbReference>
<organism evidence="1 2">
    <name type="scientific">Roseobacter insulae</name>
    <dbReference type="NCBI Taxonomy" id="2859783"/>
    <lineage>
        <taxon>Bacteria</taxon>
        <taxon>Pseudomonadati</taxon>
        <taxon>Pseudomonadota</taxon>
        <taxon>Alphaproteobacteria</taxon>
        <taxon>Rhodobacterales</taxon>
        <taxon>Roseobacteraceae</taxon>
        <taxon>Roseobacter</taxon>
    </lineage>
</organism>
<accession>A0A9X1G137</accession>
<name>A0A9X1G137_9RHOB</name>
<sequence length="831" mass="90430">MANIHDCLQRAMDAGEVDTTRGKATQERYDQLVARYEQVMPRHQAEAAAGLDVKEALSAALPSRQHKVIAQLQTMRRMQALITAAPDPAVAIRNLIEFSDGSGFTGESVRSLSEALVRTIDGNLQEFLRANGLNVVGSQKNKALLADVIDELHGTATGNQRAGDLAAAVRSEQQRLRRLFNAHGGDIGELADYGAAHTHDVARLRKAGPRAWKDAVRDRIDWTRIKDFQTGKPFAKSPTDLPDPVRVDAFLDDVYQGIVTRGWDSRDPTMSVGGKALYNQRAEHRVLHFKSGRDWMAYNRDFGRSDPFTALIGGLHGMARDVAQMRVLGPNPRMGLEFATQVATKQAVLRGQFDLEGRIQAQGRLAKTMLSHFDGSANVPENAAWASFFGGTRKVLTSTKLGSALLSAVTDKATMHMAAKAVGMNPYNVLTTSTKLMASAATRRTAAQMGYIADTLADMGSTAARFTGETFAPEITERLSGATLRLSGLSFWTDMNKTAFQMEFAGFMAENADRALADIDPLLRQVLERRGISAADWDQLRNPATMFRADNGATFMSPLHWLNHQSAMPAAEAEGLALRLQMAIEEQLEFAVPTASLEGRARLQGSAAPGTFAGELLRSTTMFKSFALSLTLGQIRRVAALPTLKDKLTYSAQMAAGLFILGGVAVQLKEIAKGRDPRPMNTGAYAMAAMFQGGGLGIFGDFFAAETNRFGGGLASTLAGPVAGFASDVINPVASNLTSLVEGRDTALGRDVANFVRYNTPVLSSLWYQRVAFDRAVADQLQLLLDPEAEANWRRQERQRDRTYGNTAWWQRGEITPERAPDLSNAFEGAP</sequence>
<evidence type="ECO:0000313" key="2">
    <source>
        <dbReference type="Proteomes" id="UP001138661"/>
    </source>
</evidence>